<reference evidence="8 9" key="1">
    <citation type="submission" date="2024-09" db="EMBL/GenBank/DDBJ databases">
        <title>Rethinking Asexuality: The Enigmatic Case of Functional Sexual Genes in Lepraria (Stereocaulaceae).</title>
        <authorList>
            <person name="Doellman M."/>
            <person name="Sun Y."/>
            <person name="Barcenas-Pena A."/>
            <person name="Lumbsch H.T."/>
            <person name="Grewe F."/>
        </authorList>
    </citation>
    <scope>NUCLEOTIDE SEQUENCE [LARGE SCALE GENOMIC DNA]</scope>
    <source>
        <strain evidence="8 9">Grewe 0041</strain>
    </source>
</reference>
<comment type="caution">
    <text evidence="8">The sequence shown here is derived from an EMBL/GenBank/DDBJ whole genome shotgun (WGS) entry which is preliminary data.</text>
</comment>
<dbReference type="EMBL" id="JBHFEH010000005">
    <property type="protein sequence ID" value="KAL2057468.1"/>
    <property type="molecule type" value="Genomic_DNA"/>
</dbReference>
<keyword evidence="3 6" id="KW-1133">Transmembrane helix</keyword>
<accession>A0ABR4BII9</accession>
<evidence type="ECO:0000313" key="9">
    <source>
        <dbReference type="Proteomes" id="UP001590951"/>
    </source>
</evidence>
<feature type="transmembrane region" description="Helical" evidence="6">
    <location>
        <begin position="137"/>
        <end position="160"/>
    </location>
</feature>
<sequence length="385" mass="43258">MLSIYDYGRIRKDAFLASSVALFIIAILAATTRTILRVHYQKRLFIDDGFLLFAALLAAVCIGLLVQFLDSVFLLQAHLEDRVPPGTTQEEVDAATLKFHLYSDVFNSLSFTIVFAIKFSFLCFFKQLIRRIRKLEIYWWCVVSVAAVTWIAGFVGIYASCAYFDERALSCASDINATTIALYGILAFLDVATDLAIIAIPVTFLRKIQVKLRTKIFLGLSLCLSVVIITVVITQISGLHVPGSSTIDVVWEVYWQYVEAMVAIIIVCLSAFRSFFVQHNTRNQSPPKRSWYAGVKASLTNKSSNKEACELSHIPGATLTGMRTYIGGTGRENVHGTDNIQNQDEDLLPLHDPADRQKIRVQHNISTHWEPSSREDRIEEYRGCV</sequence>
<feature type="transmembrane region" description="Helical" evidence="6">
    <location>
        <begin position="254"/>
        <end position="276"/>
    </location>
</feature>
<dbReference type="Proteomes" id="UP001590951">
    <property type="component" value="Unassembled WGS sequence"/>
</dbReference>
<evidence type="ECO:0000256" key="5">
    <source>
        <dbReference type="ARBA" id="ARBA00038359"/>
    </source>
</evidence>
<feature type="transmembrane region" description="Helical" evidence="6">
    <location>
        <begin position="180"/>
        <end position="204"/>
    </location>
</feature>
<evidence type="ECO:0000313" key="8">
    <source>
        <dbReference type="EMBL" id="KAL2057468.1"/>
    </source>
</evidence>
<dbReference type="PANTHER" id="PTHR33048:SF47">
    <property type="entry name" value="INTEGRAL MEMBRANE PROTEIN-RELATED"/>
    <property type="match status" value="1"/>
</dbReference>
<evidence type="ECO:0000256" key="3">
    <source>
        <dbReference type="ARBA" id="ARBA00022989"/>
    </source>
</evidence>
<evidence type="ECO:0000256" key="6">
    <source>
        <dbReference type="SAM" id="Phobius"/>
    </source>
</evidence>
<proteinExistence type="inferred from homology"/>
<feature type="transmembrane region" description="Helical" evidence="6">
    <location>
        <begin position="48"/>
        <end position="69"/>
    </location>
</feature>
<feature type="transmembrane region" description="Helical" evidence="6">
    <location>
        <begin position="15"/>
        <end position="36"/>
    </location>
</feature>
<dbReference type="Pfam" id="PF20684">
    <property type="entry name" value="Fung_rhodopsin"/>
    <property type="match status" value="1"/>
</dbReference>
<feature type="domain" description="Rhodopsin" evidence="7">
    <location>
        <begin position="33"/>
        <end position="276"/>
    </location>
</feature>
<comment type="subcellular location">
    <subcellularLocation>
        <location evidence="1">Membrane</location>
        <topology evidence="1">Multi-pass membrane protein</topology>
    </subcellularLocation>
</comment>
<evidence type="ECO:0000256" key="4">
    <source>
        <dbReference type="ARBA" id="ARBA00023136"/>
    </source>
</evidence>
<gene>
    <name evidence="8" type="ORF">ABVK25_002521</name>
</gene>
<dbReference type="InterPro" id="IPR052337">
    <property type="entry name" value="SAT4-like"/>
</dbReference>
<feature type="transmembrane region" description="Helical" evidence="6">
    <location>
        <begin position="216"/>
        <end position="234"/>
    </location>
</feature>
<protein>
    <recommendedName>
        <fullName evidence="7">Rhodopsin domain-containing protein</fullName>
    </recommendedName>
</protein>
<keyword evidence="2 6" id="KW-0812">Transmembrane</keyword>
<dbReference type="PANTHER" id="PTHR33048">
    <property type="entry name" value="PTH11-LIKE INTEGRAL MEMBRANE PROTEIN (AFU_ORTHOLOGUE AFUA_5G11245)"/>
    <property type="match status" value="1"/>
</dbReference>
<evidence type="ECO:0000256" key="1">
    <source>
        <dbReference type="ARBA" id="ARBA00004141"/>
    </source>
</evidence>
<organism evidence="8 9">
    <name type="scientific">Lepraria finkii</name>
    <dbReference type="NCBI Taxonomy" id="1340010"/>
    <lineage>
        <taxon>Eukaryota</taxon>
        <taxon>Fungi</taxon>
        <taxon>Dikarya</taxon>
        <taxon>Ascomycota</taxon>
        <taxon>Pezizomycotina</taxon>
        <taxon>Lecanoromycetes</taxon>
        <taxon>OSLEUM clade</taxon>
        <taxon>Lecanoromycetidae</taxon>
        <taxon>Lecanorales</taxon>
        <taxon>Lecanorineae</taxon>
        <taxon>Stereocaulaceae</taxon>
        <taxon>Lepraria</taxon>
    </lineage>
</organism>
<dbReference type="InterPro" id="IPR049326">
    <property type="entry name" value="Rhodopsin_dom_fungi"/>
</dbReference>
<evidence type="ECO:0000256" key="2">
    <source>
        <dbReference type="ARBA" id="ARBA00022692"/>
    </source>
</evidence>
<evidence type="ECO:0000259" key="7">
    <source>
        <dbReference type="Pfam" id="PF20684"/>
    </source>
</evidence>
<name>A0ABR4BII9_9LECA</name>
<keyword evidence="9" id="KW-1185">Reference proteome</keyword>
<feature type="transmembrane region" description="Helical" evidence="6">
    <location>
        <begin position="105"/>
        <end position="125"/>
    </location>
</feature>
<comment type="similarity">
    <text evidence="5">Belongs to the SAT4 family.</text>
</comment>
<keyword evidence="4 6" id="KW-0472">Membrane</keyword>